<dbReference type="Proteomes" id="UP000316706">
    <property type="component" value="Unassembled WGS sequence"/>
</dbReference>
<name>A0A543IJW6_9ACTN</name>
<dbReference type="EMBL" id="VFPO01000001">
    <property type="protein sequence ID" value="TQM70868.1"/>
    <property type="molecule type" value="Genomic_DNA"/>
</dbReference>
<dbReference type="InterPro" id="IPR025683">
    <property type="entry name" value="Protein_beta"/>
</dbReference>
<evidence type="ECO:0000313" key="2">
    <source>
        <dbReference type="EMBL" id="TQM70868.1"/>
    </source>
</evidence>
<proteinExistence type="predicted"/>
<keyword evidence="3" id="KW-1185">Reference proteome</keyword>
<dbReference type="RefSeq" id="WP_141972017.1">
    <property type="nucleotide sequence ID" value="NZ_VFPO01000001.1"/>
</dbReference>
<evidence type="ECO:0000256" key="1">
    <source>
        <dbReference type="SAM" id="MobiDB-lite"/>
    </source>
</evidence>
<evidence type="ECO:0000313" key="3">
    <source>
        <dbReference type="Proteomes" id="UP000316706"/>
    </source>
</evidence>
<accession>A0A543IJW6</accession>
<reference evidence="2 3" key="1">
    <citation type="submission" date="2019-06" db="EMBL/GenBank/DDBJ databases">
        <title>Sequencing the genomes of 1000 actinobacteria strains.</title>
        <authorList>
            <person name="Klenk H.-P."/>
        </authorList>
    </citation>
    <scope>NUCLEOTIDE SEQUENCE [LARGE SCALE GENOMIC DNA]</scope>
    <source>
        <strain evidence="2 3">DSM 45043</strain>
    </source>
</reference>
<feature type="compositionally biased region" description="Acidic residues" evidence="1">
    <location>
        <begin position="45"/>
        <end position="56"/>
    </location>
</feature>
<comment type="caution">
    <text evidence="2">The sequence shown here is derived from an EMBL/GenBank/DDBJ whole genome shotgun (WGS) entry which is preliminary data.</text>
</comment>
<protein>
    <submittedName>
        <fullName evidence="2">T4 beta protein</fullName>
    </submittedName>
</protein>
<gene>
    <name evidence="2" type="ORF">FHX41_4611</name>
</gene>
<dbReference type="OrthoDB" id="4764243at2"/>
<feature type="region of interest" description="Disordered" evidence="1">
    <location>
        <begin position="24"/>
        <end position="76"/>
    </location>
</feature>
<feature type="compositionally biased region" description="Polar residues" evidence="1">
    <location>
        <begin position="57"/>
        <end position="68"/>
    </location>
</feature>
<sequence length="383" mass="42234">MPAYVPILKAKAGEVEALQHLEAPPTPLRPLLELVPPSSRQQSGDLEEAEELDGANDSDTGQGPTDPTNGGGEPRKLTRQLRKLALAIRDDLPAGTICSIDTSYIDALPFASDAWECFTATLTEQLEPTPIRPVFRLPDPPERLAWVRGVIAEFGEGACLRLGSPDSDADVRQAAALLPQVLTRLELVPEQIDVVIDLWSIEDDRDLQRGLAAAEELLKWTDQYPWRSVTVAGGAFPASIGHLPGDAVSSLPRRDADLWRQLQERQPARPPDFGDYAIAHPAPGTGSRAPMPNLRYATDAEWQVWRRRTPRELGNERFCIICRDVVASEHFPTDRRRLCWGDQQIAARSEECSSPGNAAKWRAFGTSRHLALVSDRLARCGEP</sequence>
<dbReference type="AlphaFoldDB" id="A0A543IJW6"/>
<dbReference type="Pfam" id="PF14350">
    <property type="entry name" value="Beta_protein"/>
    <property type="match status" value="1"/>
</dbReference>
<organism evidence="2 3">
    <name type="scientific">Actinomadura hallensis</name>
    <dbReference type="NCBI Taxonomy" id="337895"/>
    <lineage>
        <taxon>Bacteria</taxon>
        <taxon>Bacillati</taxon>
        <taxon>Actinomycetota</taxon>
        <taxon>Actinomycetes</taxon>
        <taxon>Streptosporangiales</taxon>
        <taxon>Thermomonosporaceae</taxon>
        <taxon>Actinomadura</taxon>
    </lineage>
</organism>